<dbReference type="Proteomes" id="UP000076021">
    <property type="component" value="Chromosome"/>
</dbReference>
<sequence length="241" mass="27516">MKKYSLLLFVALLTVVLTGCMYPDKEKVENQVPDQAQLLTVQKTIDQFRKDTGGLLPIQNRDQDVDQYIKYPIDFSKLISGGYIPKAPGNSFEKGGIYQYVIWHAESKKPKVKLVDLRGTEIIREMNIKKGVNGFVPIAGQIKDDIYQIDYKKMGYKQAPTVPSPYSNTNLPFIVKGSGEICIDYSIELQRILDKEKPNVKSGEDIRHLLSDRYEVLPAYSLPYTVNDKQEVEFLTDSKRK</sequence>
<dbReference type="STRING" id="241244.ATY39_03750"/>
<dbReference type="OrthoDB" id="2449131at2"/>
<reference evidence="1 2" key="1">
    <citation type="journal article" date="2016" name="Genome Announc.">
        <title>Whole-Genome Sequence of Rummeliibacillus stabekisii Strain PP9 Isolated from Antarctic Soil.</title>
        <authorList>
            <person name="da Mota F.F."/>
            <person name="Vollu R.E."/>
            <person name="Jurelevicius D."/>
            <person name="Seldin L."/>
        </authorList>
    </citation>
    <scope>NUCLEOTIDE SEQUENCE [LARGE SCALE GENOMIC DNA]</scope>
    <source>
        <strain evidence="1 2">PP9</strain>
    </source>
</reference>
<accession>A0A143HA97</accession>
<dbReference type="PROSITE" id="PS51257">
    <property type="entry name" value="PROKAR_LIPOPROTEIN"/>
    <property type="match status" value="1"/>
</dbReference>
<name>A0A143HA97_9BACL</name>
<organism evidence="1 2">
    <name type="scientific">Rummeliibacillus stabekisii</name>
    <dbReference type="NCBI Taxonomy" id="241244"/>
    <lineage>
        <taxon>Bacteria</taxon>
        <taxon>Bacillati</taxon>
        <taxon>Bacillota</taxon>
        <taxon>Bacilli</taxon>
        <taxon>Bacillales</taxon>
        <taxon>Caryophanaceae</taxon>
        <taxon>Rummeliibacillus</taxon>
    </lineage>
</organism>
<dbReference type="AlphaFoldDB" id="A0A143HA97"/>
<dbReference type="RefSeq" id="WP_066786034.1">
    <property type="nucleotide sequence ID" value="NZ_CP014806.1"/>
</dbReference>
<keyword evidence="2" id="KW-1185">Reference proteome</keyword>
<dbReference type="EMBL" id="CP014806">
    <property type="protein sequence ID" value="AMW98632.1"/>
    <property type="molecule type" value="Genomic_DNA"/>
</dbReference>
<protein>
    <recommendedName>
        <fullName evidence="3">Lipoprotein</fullName>
    </recommendedName>
</protein>
<gene>
    <name evidence="1" type="ORF">ATY39_03750</name>
</gene>
<evidence type="ECO:0000313" key="2">
    <source>
        <dbReference type="Proteomes" id="UP000076021"/>
    </source>
</evidence>
<proteinExistence type="predicted"/>
<dbReference type="KEGG" id="rst:ATY39_03750"/>
<reference evidence="2" key="2">
    <citation type="submission" date="2016-03" db="EMBL/GenBank/DDBJ databases">
        <authorList>
            <person name="Ploux O."/>
        </authorList>
    </citation>
    <scope>NUCLEOTIDE SEQUENCE [LARGE SCALE GENOMIC DNA]</scope>
    <source>
        <strain evidence="2">PP9</strain>
    </source>
</reference>
<evidence type="ECO:0000313" key="1">
    <source>
        <dbReference type="EMBL" id="AMW98632.1"/>
    </source>
</evidence>
<evidence type="ECO:0008006" key="3">
    <source>
        <dbReference type="Google" id="ProtNLM"/>
    </source>
</evidence>